<name>A0A4R1XRJ8_ACICA</name>
<reference evidence="1 2" key="1">
    <citation type="submission" date="2019-03" db="EMBL/GenBank/DDBJ databases">
        <title>Genomic analyses of the natural microbiome of Caenorhabditis elegans.</title>
        <authorList>
            <person name="Samuel B."/>
        </authorList>
    </citation>
    <scope>NUCLEOTIDE SEQUENCE [LARGE SCALE GENOMIC DNA]</scope>
    <source>
        <strain evidence="1 2">JUb89</strain>
    </source>
</reference>
<dbReference type="AlphaFoldDB" id="A0A4R1XRJ8"/>
<sequence>MTGKIITAEKLRDADRDADSMDKFVSGGEHDVVKTRRNKTYPTQPNIARQLLENGGYRGFANETELKKYIPTTSNVIAKDMETFKLWQWDGVKWSDTGKSELDQAVERVQQQIPKLESSTENIFTVTDANGVETWISADADGEPTPKSLSSIQKVQKFKSDEYAGLHFTDENGVLFDLSLNADGSFSDSTKESLETNGAGLSNDDFYFDSDNKVKKLTGVKFKAAILGSSTLELMQNEMSVMLSDNFKFNDIYKGGKSGERVEQIANKFGAIPVKLTFENDKVNAAGSTNVVANFDGITDLSTEKSTAKIDGAVHVSGEIIEGSFAYYSADSTFKFTRLASGIAIDASDEYEFISDYTDYSTSDLLILNAGKNNVGRSEHGTAEYIADATLRIFKHMQALSKRVIVVSHFSNTVSSDAILKVVNDVNEQYRKQYSSLFFDMNAYLLSSQIWSDTSIIPNSNDIQKQSEGRLPLSLSRDTGGHLNDAANAAVIQKLKQFISEKGWY</sequence>
<organism evidence="1 2">
    <name type="scientific">Acinetobacter calcoaceticus</name>
    <dbReference type="NCBI Taxonomy" id="471"/>
    <lineage>
        <taxon>Bacteria</taxon>
        <taxon>Pseudomonadati</taxon>
        <taxon>Pseudomonadota</taxon>
        <taxon>Gammaproteobacteria</taxon>
        <taxon>Moraxellales</taxon>
        <taxon>Moraxellaceae</taxon>
        <taxon>Acinetobacter</taxon>
        <taxon>Acinetobacter calcoaceticus/baumannii complex</taxon>
    </lineage>
</organism>
<proteinExistence type="predicted"/>
<accession>A0A4R1XRJ8</accession>
<keyword evidence="2" id="KW-1185">Reference proteome</keyword>
<dbReference type="SUPFAM" id="SSF52266">
    <property type="entry name" value="SGNH hydrolase"/>
    <property type="match status" value="1"/>
</dbReference>
<protein>
    <submittedName>
        <fullName evidence="1">Uncharacterized protein</fullName>
    </submittedName>
</protein>
<dbReference type="OrthoDB" id="6713681at2"/>
<dbReference type="InterPro" id="IPR036514">
    <property type="entry name" value="SGNH_hydro_sf"/>
</dbReference>
<evidence type="ECO:0000313" key="1">
    <source>
        <dbReference type="EMBL" id="TCM62293.1"/>
    </source>
</evidence>
<evidence type="ECO:0000313" key="2">
    <source>
        <dbReference type="Proteomes" id="UP000294963"/>
    </source>
</evidence>
<comment type="caution">
    <text evidence="1">The sequence shown here is derived from an EMBL/GenBank/DDBJ whole genome shotgun (WGS) entry which is preliminary data.</text>
</comment>
<gene>
    <name evidence="1" type="ORF">EC844_12521</name>
</gene>
<dbReference type="Proteomes" id="UP000294963">
    <property type="component" value="Unassembled WGS sequence"/>
</dbReference>
<dbReference type="EMBL" id="SLVJ01000025">
    <property type="protein sequence ID" value="TCM62293.1"/>
    <property type="molecule type" value="Genomic_DNA"/>
</dbReference>
<dbReference type="Gene3D" id="3.40.50.1110">
    <property type="entry name" value="SGNH hydrolase"/>
    <property type="match status" value="1"/>
</dbReference>
<dbReference type="GO" id="GO:0016788">
    <property type="term" value="F:hydrolase activity, acting on ester bonds"/>
    <property type="evidence" value="ECO:0007669"/>
    <property type="project" value="UniProtKB-ARBA"/>
</dbReference>